<name>A0A916VMG2_9RHOB</name>
<evidence type="ECO:0008006" key="4">
    <source>
        <dbReference type="Google" id="ProtNLM"/>
    </source>
</evidence>
<comment type="caution">
    <text evidence="2">The sequence shown here is derived from an EMBL/GenBank/DDBJ whole genome shotgun (WGS) entry which is preliminary data.</text>
</comment>
<dbReference type="Proteomes" id="UP000628017">
    <property type="component" value="Unassembled WGS sequence"/>
</dbReference>
<dbReference type="RefSeq" id="WP_188670120.1">
    <property type="nucleotide sequence ID" value="NZ_BMKA01000001.1"/>
</dbReference>
<dbReference type="AlphaFoldDB" id="A0A916VMG2"/>
<evidence type="ECO:0000256" key="1">
    <source>
        <dbReference type="SAM" id="SignalP"/>
    </source>
</evidence>
<sequence>MIEVLILSMLGLAGSALGGAVADDDAEANTDGDDREENLPIDTSLLMPEGAREEGLVAESSGDATYGTGADDLLTDWHGDVELYGGAGDDMLQGGFDGDSQSVFYGGDGDDTIRDGDNDALIYGGDGDDRITGGHGQSEIHGDTGDDVIDTGIATDTVYGGVGDDRLISVGSGDSDDPDLVYGGSGDDDLHAYGTAELYGGEGADRFTAYANTWVEDAPVIADFNPAEDILCIEIDSHEGTQDLSDFQVEVQEFADGTGASVFVDGYEVMRVPGGQGIRLEDVELKLV</sequence>
<dbReference type="GO" id="GO:0005509">
    <property type="term" value="F:calcium ion binding"/>
    <property type="evidence" value="ECO:0007669"/>
    <property type="project" value="InterPro"/>
</dbReference>
<dbReference type="InterPro" id="IPR001343">
    <property type="entry name" value="Hemolysn_Ca-bd"/>
</dbReference>
<evidence type="ECO:0000313" key="3">
    <source>
        <dbReference type="Proteomes" id="UP000628017"/>
    </source>
</evidence>
<evidence type="ECO:0000313" key="2">
    <source>
        <dbReference type="EMBL" id="GGA06159.1"/>
    </source>
</evidence>
<reference evidence="2" key="2">
    <citation type="submission" date="2020-09" db="EMBL/GenBank/DDBJ databases">
        <authorList>
            <person name="Sun Q."/>
            <person name="Zhou Y."/>
        </authorList>
    </citation>
    <scope>NUCLEOTIDE SEQUENCE</scope>
    <source>
        <strain evidence="2">CGMCC 1.15880</strain>
    </source>
</reference>
<proteinExistence type="predicted"/>
<gene>
    <name evidence="2" type="ORF">GCM10011498_02290</name>
</gene>
<dbReference type="SUPFAM" id="SSF51120">
    <property type="entry name" value="beta-Roll"/>
    <property type="match status" value="2"/>
</dbReference>
<organism evidence="2 3">
    <name type="scientific">Neptunicoccus cionae</name>
    <dbReference type="NCBI Taxonomy" id="2035344"/>
    <lineage>
        <taxon>Bacteria</taxon>
        <taxon>Pseudomonadati</taxon>
        <taxon>Pseudomonadota</taxon>
        <taxon>Alphaproteobacteria</taxon>
        <taxon>Rhodobacterales</taxon>
        <taxon>Paracoccaceae</taxon>
        <taxon>Neptunicoccus</taxon>
    </lineage>
</organism>
<keyword evidence="3" id="KW-1185">Reference proteome</keyword>
<accession>A0A916VMG2</accession>
<dbReference type="PRINTS" id="PR00313">
    <property type="entry name" value="CABNDNGRPT"/>
</dbReference>
<feature type="signal peptide" evidence="1">
    <location>
        <begin position="1"/>
        <end position="22"/>
    </location>
</feature>
<dbReference type="Pfam" id="PF00353">
    <property type="entry name" value="HemolysinCabind"/>
    <property type="match status" value="4"/>
</dbReference>
<keyword evidence="1" id="KW-0732">Signal</keyword>
<dbReference type="InterPro" id="IPR011049">
    <property type="entry name" value="Serralysin-like_metalloprot_C"/>
</dbReference>
<dbReference type="Gene3D" id="2.150.10.10">
    <property type="entry name" value="Serralysin-like metalloprotease, C-terminal"/>
    <property type="match status" value="2"/>
</dbReference>
<feature type="chain" id="PRO_5037196753" description="Calcium-binding protein" evidence="1">
    <location>
        <begin position="23"/>
        <end position="288"/>
    </location>
</feature>
<protein>
    <recommendedName>
        <fullName evidence="4">Calcium-binding protein</fullName>
    </recommendedName>
</protein>
<dbReference type="EMBL" id="BMKA01000001">
    <property type="protein sequence ID" value="GGA06159.1"/>
    <property type="molecule type" value="Genomic_DNA"/>
</dbReference>
<reference evidence="2" key="1">
    <citation type="journal article" date="2014" name="Int. J. Syst. Evol. Microbiol.">
        <title>Complete genome sequence of Corynebacterium casei LMG S-19264T (=DSM 44701T), isolated from a smear-ripened cheese.</title>
        <authorList>
            <consortium name="US DOE Joint Genome Institute (JGI-PGF)"/>
            <person name="Walter F."/>
            <person name="Albersmeier A."/>
            <person name="Kalinowski J."/>
            <person name="Ruckert C."/>
        </authorList>
    </citation>
    <scope>NUCLEOTIDE SEQUENCE</scope>
    <source>
        <strain evidence="2">CGMCC 1.15880</strain>
    </source>
</reference>